<reference evidence="1" key="1">
    <citation type="submission" date="2022-03" db="EMBL/GenBank/DDBJ databases">
        <title>A functionally conserved STORR gene fusion in Papaver species that diverged 16.8 million years ago.</title>
        <authorList>
            <person name="Catania T."/>
        </authorList>
    </citation>
    <scope>NUCLEOTIDE SEQUENCE</scope>
    <source>
        <strain evidence="1">S-191538</strain>
    </source>
</reference>
<dbReference type="GO" id="GO:0006289">
    <property type="term" value="P:nucleotide-excision repair"/>
    <property type="evidence" value="ECO:0007669"/>
    <property type="project" value="InterPro"/>
</dbReference>
<dbReference type="EMBL" id="JAJJMA010146681">
    <property type="protein sequence ID" value="MCL7034545.1"/>
    <property type="molecule type" value="Genomic_DNA"/>
</dbReference>
<proteinExistence type="predicted"/>
<name>A0AA41SGF6_PAPNU</name>
<dbReference type="PANTHER" id="PTHR12856">
    <property type="entry name" value="TRANSCRIPTION INITIATION FACTOR IIH-RELATED"/>
    <property type="match status" value="1"/>
</dbReference>
<accession>A0AA41SGF6</accession>
<dbReference type="InterPro" id="IPR027079">
    <property type="entry name" value="Tfb1/GTF2H1"/>
</dbReference>
<dbReference type="GO" id="GO:0000439">
    <property type="term" value="C:transcription factor TFIIH core complex"/>
    <property type="evidence" value="ECO:0007669"/>
    <property type="project" value="InterPro"/>
</dbReference>
<dbReference type="AlphaFoldDB" id="A0AA41SGF6"/>
<organism evidence="1 2">
    <name type="scientific">Papaver nudicaule</name>
    <name type="common">Iceland poppy</name>
    <dbReference type="NCBI Taxonomy" id="74823"/>
    <lineage>
        <taxon>Eukaryota</taxon>
        <taxon>Viridiplantae</taxon>
        <taxon>Streptophyta</taxon>
        <taxon>Embryophyta</taxon>
        <taxon>Tracheophyta</taxon>
        <taxon>Spermatophyta</taxon>
        <taxon>Magnoliopsida</taxon>
        <taxon>Ranunculales</taxon>
        <taxon>Papaveraceae</taxon>
        <taxon>Papaveroideae</taxon>
        <taxon>Papaver</taxon>
    </lineage>
</organism>
<comment type="caution">
    <text evidence="1">The sequence shown here is derived from an EMBL/GenBank/DDBJ whole genome shotgun (WGS) entry which is preliminary data.</text>
</comment>
<gene>
    <name evidence="1" type="ORF">MKW94_026405</name>
</gene>
<protein>
    <submittedName>
        <fullName evidence="1">Uncharacterized protein</fullName>
    </submittedName>
</protein>
<evidence type="ECO:0000313" key="1">
    <source>
        <dbReference type="EMBL" id="MCL7034545.1"/>
    </source>
</evidence>
<dbReference type="Proteomes" id="UP001177140">
    <property type="component" value="Unassembled WGS sequence"/>
</dbReference>
<sequence>MKVTGLSDPVIEAEVARKVRTELSQQLSSAKCNLGKNPQESILDRFPKKTKEEVLHFWISIQELLKHFWSSYPITTTHLNTKVSRVKDAMANIYPKLQGIKESAQSEFRHQVSLLVQPMVQALDAAFTHYDADMQKRSMRC</sequence>
<evidence type="ECO:0000313" key="2">
    <source>
        <dbReference type="Proteomes" id="UP001177140"/>
    </source>
</evidence>
<dbReference type="GO" id="GO:0006351">
    <property type="term" value="P:DNA-templated transcription"/>
    <property type="evidence" value="ECO:0007669"/>
    <property type="project" value="InterPro"/>
</dbReference>
<keyword evidence="2" id="KW-1185">Reference proteome</keyword>